<evidence type="ECO:0000256" key="8">
    <source>
        <dbReference type="SAM" id="MobiDB-lite"/>
    </source>
</evidence>
<dbReference type="PROSITE" id="PS51755">
    <property type="entry name" value="OMPR_PHOB"/>
    <property type="match status" value="1"/>
</dbReference>
<feature type="modified residue" description="4-aspartylphosphate" evidence="6">
    <location>
        <position position="57"/>
    </location>
</feature>
<dbReference type="InterPro" id="IPR011006">
    <property type="entry name" value="CheY-like_superfamily"/>
</dbReference>
<dbReference type="Pfam" id="PF00486">
    <property type="entry name" value="Trans_reg_C"/>
    <property type="match status" value="1"/>
</dbReference>
<feature type="DNA-binding region" description="OmpR/PhoB-type" evidence="7">
    <location>
        <begin position="151"/>
        <end position="250"/>
    </location>
</feature>
<evidence type="ECO:0000256" key="5">
    <source>
        <dbReference type="ARBA" id="ARBA00023163"/>
    </source>
</evidence>
<evidence type="ECO:0000256" key="1">
    <source>
        <dbReference type="ARBA" id="ARBA00022553"/>
    </source>
</evidence>
<evidence type="ECO:0000256" key="2">
    <source>
        <dbReference type="ARBA" id="ARBA00023012"/>
    </source>
</evidence>
<dbReference type="InterPro" id="IPR039420">
    <property type="entry name" value="WalR-like"/>
</dbReference>
<dbReference type="Gene3D" id="3.40.50.2300">
    <property type="match status" value="1"/>
</dbReference>
<dbReference type="SUPFAM" id="SSF46894">
    <property type="entry name" value="C-terminal effector domain of the bipartite response regulators"/>
    <property type="match status" value="1"/>
</dbReference>
<dbReference type="InterPro" id="IPR016032">
    <property type="entry name" value="Sig_transdc_resp-reg_C-effctor"/>
</dbReference>
<evidence type="ECO:0000259" key="9">
    <source>
        <dbReference type="PROSITE" id="PS50110"/>
    </source>
</evidence>
<dbReference type="Proteomes" id="UP001057498">
    <property type="component" value="Chromosome"/>
</dbReference>
<keyword evidence="3" id="KW-0805">Transcription regulation</keyword>
<dbReference type="SMART" id="SM00862">
    <property type="entry name" value="Trans_reg_C"/>
    <property type="match status" value="1"/>
</dbReference>
<proteinExistence type="predicted"/>
<dbReference type="InterPro" id="IPR036388">
    <property type="entry name" value="WH-like_DNA-bd_sf"/>
</dbReference>
<keyword evidence="2" id="KW-0902">Two-component regulatory system</keyword>
<dbReference type="CDD" id="cd17574">
    <property type="entry name" value="REC_OmpR"/>
    <property type="match status" value="1"/>
</dbReference>
<dbReference type="EMBL" id="AP025730">
    <property type="protein sequence ID" value="BDI07683.1"/>
    <property type="molecule type" value="Genomic_DNA"/>
</dbReference>
<dbReference type="GO" id="GO:0003677">
    <property type="term" value="F:DNA binding"/>
    <property type="evidence" value="ECO:0007669"/>
    <property type="project" value="UniProtKB-KW"/>
</dbReference>
<gene>
    <name evidence="11" type="primary">risA</name>
    <name evidence="11" type="ORF">CATMQ487_46530</name>
</gene>
<evidence type="ECO:0000256" key="6">
    <source>
        <dbReference type="PROSITE-ProRule" id="PRU00169"/>
    </source>
</evidence>
<evidence type="ECO:0000259" key="10">
    <source>
        <dbReference type="PROSITE" id="PS51755"/>
    </source>
</evidence>
<keyword evidence="5" id="KW-0804">Transcription</keyword>
<dbReference type="Pfam" id="PF00072">
    <property type="entry name" value="Response_reg"/>
    <property type="match status" value="1"/>
</dbReference>
<dbReference type="SMART" id="SM00448">
    <property type="entry name" value="REC"/>
    <property type="match status" value="1"/>
</dbReference>
<keyword evidence="4 7" id="KW-0238">DNA-binding</keyword>
<feature type="domain" description="Response regulatory" evidence="9">
    <location>
        <begin position="8"/>
        <end position="121"/>
    </location>
</feature>
<dbReference type="PANTHER" id="PTHR48111">
    <property type="entry name" value="REGULATOR OF RPOS"/>
    <property type="match status" value="1"/>
</dbReference>
<protein>
    <submittedName>
        <fullName evidence="11">DNA-binding response regulator</fullName>
    </submittedName>
</protein>
<dbReference type="PANTHER" id="PTHR48111:SF4">
    <property type="entry name" value="DNA-BINDING DUAL TRANSCRIPTIONAL REGULATOR OMPR"/>
    <property type="match status" value="1"/>
</dbReference>
<dbReference type="InterPro" id="IPR001789">
    <property type="entry name" value="Sig_transdc_resp-reg_receiver"/>
</dbReference>
<evidence type="ECO:0000313" key="11">
    <source>
        <dbReference type="EMBL" id="BDI07683.1"/>
    </source>
</evidence>
<accession>A0ABN6PUB3</accession>
<sequence length="255" mass="28296">MDSPQSPRVLVVDDDPTLRELLTDYLGASGFQVEGAADGVQMRARMAQAWPDVLVLDLMLPGEDGLSLARELRRHSDLPILMLSARGEEIDRVIGLEVGADDYLAKPFGPRELLARLRALLRRSHPAAPTPSPPEAATSPAPALAPPAEAATLHRFGPYTLDPQAWRLLRDGSEVAVTSAEFALLRLFVQHPNRVLSRDDLIERLKGYERDAFDRSIDTRVTRLRRRIESDPAHPVYIRTVRGEGYLFNPRGEAA</sequence>
<feature type="domain" description="OmpR/PhoB-type" evidence="10">
    <location>
        <begin position="151"/>
        <end position="250"/>
    </location>
</feature>
<evidence type="ECO:0000256" key="3">
    <source>
        <dbReference type="ARBA" id="ARBA00023015"/>
    </source>
</evidence>
<dbReference type="Gene3D" id="6.10.250.690">
    <property type="match status" value="1"/>
</dbReference>
<evidence type="ECO:0000256" key="4">
    <source>
        <dbReference type="ARBA" id="ARBA00023125"/>
    </source>
</evidence>
<dbReference type="PROSITE" id="PS50110">
    <property type="entry name" value="RESPONSE_REGULATORY"/>
    <property type="match status" value="1"/>
</dbReference>
<keyword evidence="12" id="KW-1185">Reference proteome</keyword>
<evidence type="ECO:0000313" key="12">
    <source>
        <dbReference type="Proteomes" id="UP001057498"/>
    </source>
</evidence>
<feature type="compositionally biased region" description="Low complexity" evidence="8">
    <location>
        <begin position="135"/>
        <end position="144"/>
    </location>
</feature>
<reference evidence="11" key="1">
    <citation type="submission" date="2022-04" db="EMBL/GenBank/DDBJ databases">
        <title>Whole genome sequence of Sphaerotilus sp. FB-5.</title>
        <authorList>
            <person name="Takeda M."/>
            <person name="Narihara S."/>
            <person name="Akimoto M."/>
            <person name="Akimoto R."/>
            <person name="Nishiyashiki S."/>
            <person name="Murakami T."/>
        </authorList>
    </citation>
    <scope>NUCLEOTIDE SEQUENCE</scope>
    <source>
        <strain evidence="11">FB-5</strain>
    </source>
</reference>
<feature type="region of interest" description="Disordered" evidence="8">
    <location>
        <begin position="125"/>
        <end position="144"/>
    </location>
</feature>
<dbReference type="InterPro" id="IPR001867">
    <property type="entry name" value="OmpR/PhoB-type_DNA-bd"/>
</dbReference>
<name>A0ABN6PUB3_9BURK</name>
<organism evidence="11 12">
    <name type="scientific">Sphaerotilus microaerophilus</name>
    <dbReference type="NCBI Taxonomy" id="2914710"/>
    <lineage>
        <taxon>Bacteria</taxon>
        <taxon>Pseudomonadati</taxon>
        <taxon>Pseudomonadota</taxon>
        <taxon>Betaproteobacteria</taxon>
        <taxon>Burkholderiales</taxon>
        <taxon>Sphaerotilaceae</taxon>
        <taxon>Sphaerotilus</taxon>
    </lineage>
</organism>
<evidence type="ECO:0000256" key="7">
    <source>
        <dbReference type="PROSITE-ProRule" id="PRU01091"/>
    </source>
</evidence>
<dbReference type="SUPFAM" id="SSF52172">
    <property type="entry name" value="CheY-like"/>
    <property type="match status" value="1"/>
</dbReference>
<dbReference type="Gene3D" id="1.10.10.10">
    <property type="entry name" value="Winged helix-like DNA-binding domain superfamily/Winged helix DNA-binding domain"/>
    <property type="match status" value="1"/>
</dbReference>
<dbReference type="CDD" id="cd00383">
    <property type="entry name" value="trans_reg_C"/>
    <property type="match status" value="1"/>
</dbReference>
<keyword evidence="1 6" id="KW-0597">Phosphoprotein</keyword>
<dbReference type="RefSeq" id="WP_251970853.1">
    <property type="nucleotide sequence ID" value="NZ_AP025730.1"/>
</dbReference>